<gene>
    <name evidence="9" type="ORF">EU555_08580</name>
</gene>
<dbReference type="GO" id="GO:0006508">
    <property type="term" value="P:proteolysis"/>
    <property type="evidence" value="ECO:0007669"/>
    <property type="project" value="UniProtKB-KW"/>
</dbReference>
<evidence type="ECO:0000259" key="8">
    <source>
        <dbReference type="Pfam" id="PF01551"/>
    </source>
</evidence>
<evidence type="ECO:0000256" key="3">
    <source>
        <dbReference type="ARBA" id="ARBA00022723"/>
    </source>
</evidence>
<dbReference type="Pfam" id="PF01551">
    <property type="entry name" value="Peptidase_M23"/>
    <property type="match status" value="1"/>
</dbReference>
<feature type="transmembrane region" description="Helical" evidence="7">
    <location>
        <begin position="25"/>
        <end position="49"/>
    </location>
</feature>
<evidence type="ECO:0000313" key="10">
    <source>
        <dbReference type="Proteomes" id="UP000297535"/>
    </source>
</evidence>
<keyword evidence="7" id="KW-1133">Transmembrane helix</keyword>
<keyword evidence="6" id="KW-0482">Metalloprotease</keyword>
<dbReference type="Gene3D" id="3.10.450.350">
    <property type="match status" value="1"/>
</dbReference>
<dbReference type="InterPro" id="IPR016047">
    <property type="entry name" value="M23ase_b-sheet_dom"/>
</dbReference>
<organism evidence="9 10">
    <name type="scientific">Methylobacterium nonmethylotrophicum</name>
    <dbReference type="NCBI Taxonomy" id="1141884"/>
    <lineage>
        <taxon>Bacteria</taxon>
        <taxon>Pseudomonadati</taxon>
        <taxon>Pseudomonadota</taxon>
        <taxon>Alphaproteobacteria</taxon>
        <taxon>Hyphomicrobiales</taxon>
        <taxon>Methylobacteriaceae</taxon>
        <taxon>Methylobacterium</taxon>
    </lineage>
</organism>
<evidence type="ECO:0000256" key="1">
    <source>
        <dbReference type="ARBA" id="ARBA00001947"/>
    </source>
</evidence>
<reference evidence="9 10" key="1">
    <citation type="submission" date="2019-04" db="EMBL/GenBank/DDBJ databases">
        <authorList>
            <person name="Feng G."/>
            <person name="Zhu H."/>
        </authorList>
    </citation>
    <scope>NUCLEOTIDE SEQUENCE [LARGE SCALE GENOMIC DNA]</scope>
    <source>
        <strain evidence="9 10">6HR-1</strain>
    </source>
</reference>
<dbReference type="CDD" id="cd12797">
    <property type="entry name" value="M23_peptidase"/>
    <property type="match status" value="1"/>
</dbReference>
<sequence length="619" mass="65698">MLADATSLPGSAPAAPPRQALNLRWLAGCLLTGVTGAGLIGVALILAAADGIVPAPPERALPPHGEGQGAVARKGDRLVRDEMIVAARTAFKAPMTERAGEREAIRVHAYVQLATDLPLRAPDAPVPPFDPLRSARIEAPAVQDGDSDPAETAVTLTRSPLAEAPLEGGAPALSDDEVDALVAETQAPGGALPPAFPAERLLSRALRPAALPDDDPGAEARFRAIEVRILPENLTEIAETSTGAAPALFEERDLVLAKDQSLEDLLRRNGAGPARLSALLASLSARARGDLPEGQHVRLLIAPEVVGRDGEGRGIARVTLYGEDGIQEIVAANDRGGFVSVAPPRPGRAPEEDEESGVTLYESLYGTALKNGVPRPIIEEMVMALATSTDLQQRTTPGDRAELFFTEDEDARPELLYVGLRVHDETFGLYRYRVPGSGEVDYLDPSGRSSQKFLMRRPVAEGRISSPFGARLHPILGYYRPHNGVDWAATRGTPIMATGDGTIVAAGARSGYGNRVEIQHANGYTTAYNHMARIARGVAPGTRVRLGQVIGAVGTTGLSTGPHVHYEVAINGRFVDPMKIRLPSARELTGPNLAAFRQAEEQIDALRQRHGGKNVAERT</sequence>
<evidence type="ECO:0000256" key="2">
    <source>
        <dbReference type="ARBA" id="ARBA00022670"/>
    </source>
</evidence>
<comment type="cofactor">
    <cofactor evidence="1">
        <name>Zn(2+)</name>
        <dbReference type="ChEBI" id="CHEBI:29105"/>
    </cofactor>
</comment>
<keyword evidence="3" id="KW-0479">Metal-binding</keyword>
<dbReference type="Proteomes" id="UP000297535">
    <property type="component" value="Unassembled WGS sequence"/>
</dbReference>
<dbReference type="GO" id="GO:0046872">
    <property type="term" value="F:metal ion binding"/>
    <property type="evidence" value="ECO:0007669"/>
    <property type="project" value="UniProtKB-KW"/>
</dbReference>
<dbReference type="InterPro" id="IPR011055">
    <property type="entry name" value="Dup_hybrid_motif"/>
</dbReference>
<name>A0A4Z0NV31_9HYPH</name>
<dbReference type="AlphaFoldDB" id="A0A4Z0NV31"/>
<evidence type="ECO:0000313" key="9">
    <source>
        <dbReference type="EMBL" id="TGE00784.1"/>
    </source>
</evidence>
<dbReference type="OrthoDB" id="9805070at2"/>
<comment type="caution">
    <text evidence="9">The sequence shown here is derived from an EMBL/GenBank/DDBJ whole genome shotgun (WGS) entry which is preliminary data.</text>
</comment>
<proteinExistence type="predicted"/>
<dbReference type="EMBL" id="SRLB01000005">
    <property type="protein sequence ID" value="TGE00784.1"/>
    <property type="molecule type" value="Genomic_DNA"/>
</dbReference>
<keyword evidence="7" id="KW-0812">Transmembrane</keyword>
<protein>
    <submittedName>
        <fullName evidence="9">M23 family peptidase</fullName>
    </submittedName>
</protein>
<evidence type="ECO:0000256" key="4">
    <source>
        <dbReference type="ARBA" id="ARBA00022801"/>
    </source>
</evidence>
<dbReference type="SUPFAM" id="SSF51261">
    <property type="entry name" value="Duplicated hybrid motif"/>
    <property type="match status" value="1"/>
</dbReference>
<evidence type="ECO:0000256" key="7">
    <source>
        <dbReference type="SAM" id="Phobius"/>
    </source>
</evidence>
<evidence type="ECO:0000256" key="5">
    <source>
        <dbReference type="ARBA" id="ARBA00022833"/>
    </source>
</evidence>
<keyword evidence="4" id="KW-0378">Hydrolase</keyword>
<accession>A0A4Z0NV31</accession>
<evidence type="ECO:0000256" key="6">
    <source>
        <dbReference type="ARBA" id="ARBA00023049"/>
    </source>
</evidence>
<dbReference type="PANTHER" id="PTHR21666:SF288">
    <property type="entry name" value="CELL DIVISION PROTEIN YTFB"/>
    <property type="match status" value="1"/>
</dbReference>
<feature type="domain" description="M23ase beta-sheet core" evidence="8">
    <location>
        <begin position="481"/>
        <end position="577"/>
    </location>
</feature>
<dbReference type="InterPro" id="IPR050570">
    <property type="entry name" value="Cell_wall_metabolism_enzyme"/>
</dbReference>
<dbReference type="GO" id="GO:0004222">
    <property type="term" value="F:metalloendopeptidase activity"/>
    <property type="evidence" value="ECO:0007669"/>
    <property type="project" value="TreeGrafter"/>
</dbReference>
<keyword evidence="10" id="KW-1185">Reference proteome</keyword>
<keyword evidence="2" id="KW-0645">Protease</keyword>
<dbReference type="RefSeq" id="WP_135414248.1">
    <property type="nucleotide sequence ID" value="NZ_SRLB01000005.1"/>
</dbReference>
<dbReference type="PANTHER" id="PTHR21666">
    <property type="entry name" value="PEPTIDASE-RELATED"/>
    <property type="match status" value="1"/>
</dbReference>
<keyword evidence="5" id="KW-0862">Zinc</keyword>
<dbReference type="Gene3D" id="2.70.70.10">
    <property type="entry name" value="Glucose Permease (Domain IIA)"/>
    <property type="match status" value="1"/>
</dbReference>
<keyword evidence="7" id="KW-0472">Membrane</keyword>